<dbReference type="VEuPathDB" id="VectorBase:GBRI037430"/>
<reference evidence="3" key="1">
    <citation type="submission" date="2014-03" db="EMBL/GenBank/DDBJ databases">
        <authorList>
            <person name="Aksoy S."/>
            <person name="Warren W."/>
            <person name="Wilson R.K."/>
        </authorList>
    </citation>
    <scope>NUCLEOTIDE SEQUENCE [LARGE SCALE GENOMIC DNA]</scope>
    <source>
        <strain evidence="3">IAEA</strain>
    </source>
</reference>
<evidence type="ECO:0000313" key="2">
    <source>
        <dbReference type="EnsemblMetazoa" id="GBRI037430-PA"/>
    </source>
</evidence>
<keyword evidence="1" id="KW-0812">Transmembrane</keyword>
<accession>A0A1A9WYL4</accession>
<keyword evidence="1" id="KW-1133">Transmembrane helix</keyword>
<feature type="transmembrane region" description="Helical" evidence="1">
    <location>
        <begin position="20"/>
        <end position="43"/>
    </location>
</feature>
<evidence type="ECO:0000313" key="3">
    <source>
        <dbReference type="Proteomes" id="UP000091820"/>
    </source>
</evidence>
<proteinExistence type="predicted"/>
<feature type="transmembrane region" description="Helical" evidence="1">
    <location>
        <begin position="89"/>
        <end position="111"/>
    </location>
</feature>
<reference evidence="2" key="2">
    <citation type="submission" date="2020-05" db="UniProtKB">
        <authorList>
            <consortium name="EnsemblMetazoa"/>
        </authorList>
    </citation>
    <scope>IDENTIFICATION</scope>
    <source>
        <strain evidence="2">IAEA</strain>
    </source>
</reference>
<protein>
    <submittedName>
        <fullName evidence="2">Uncharacterized protein</fullName>
    </submittedName>
</protein>
<keyword evidence="3" id="KW-1185">Reference proteome</keyword>
<name>A0A1A9WYL4_9MUSC</name>
<dbReference type="Proteomes" id="UP000091820">
    <property type="component" value="Unassembled WGS sequence"/>
</dbReference>
<organism evidence="2 3">
    <name type="scientific">Glossina brevipalpis</name>
    <dbReference type="NCBI Taxonomy" id="37001"/>
    <lineage>
        <taxon>Eukaryota</taxon>
        <taxon>Metazoa</taxon>
        <taxon>Ecdysozoa</taxon>
        <taxon>Arthropoda</taxon>
        <taxon>Hexapoda</taxon>
        <taxon>Insecta</taxon>
        <taxon>Pterygota</taxon>
        <taxon>Neoptera</taxon>
        <taxon>Endopterygota</taxon>
        <taxon>Diptera</taxon>
        <taxon>Brachycera</taxon>
        <taxon>Muscomorpha</taxon>
        <taxon>Hippoboscoidea</taxon>
        <taxon>Glossinidae</taxon>
        <taxon>Glossina</taxon>
    </lineage>
</organism>
<keyword evidence="1" id="KW-0472">Membrane</keyword>
<sequence>MKLKSGEKNGKAFGRTMLAYGLLCELNCYEDLFLFIYICIVGTDIKLNNEILMAQGFYDKRSRRAYIAKPLGHYKPQGSLQQHFFIVNASYMSLMVLAVIVRFISLVGYDLKKFQFLFAKRETIQRVKV</sequence>
<dbReference type="AlphaFoldDB" id="A0A1A9WYL4"/>
<dbReference type="EnsemblMetazoa" id="GBRI037430-RA">
    <property type="protein sequence ID" value="GBRI037430-PA"/>
    <property type="gene ID" value="GBRI037430"/>
</dbReference>
<evidence type="ECO:0000256" key="1">
    <source>
        <dbReference type="SAM" id="Phobius"/>
    </source>
</evidence>